<dbReference type="RefSeq" id="WP_275635184.1">
    <property type="nucleotide sequence ID" value="NZ_JARGYD010000022.1"/>
</dbReference>
<feature type="domain" description="ABC transporter" evidence="4">
    <location>
        <begin position="21"/>
        <end position="247"/>
    </location>
</feature>
<dbReference type="PROSITE" id="PS50893">
    <property type="entry name" value="ABC_TRANSPORTER_2"/>
    <property type="match status" value="1"/>
</dbReference>
<organism evidence="5 6">
    <name type="scientific">Psychromarinibacter halotolerans</name>
    <dbReference type="NCBI Taxonomy" id="1775175"/>
    <lineage>
        <taxon>Bacteria</taxon>
        <taxon>Pseudomonadati</taxon>
        <taxon>Pseudomonadota</taxon>
        <taxon>Alphaproteobacteria</taxon>
        <taxon>Rhodobacterales</taxon>
        <taxon>Paracoccaceae</taxon>
        <taxon>Psychromarinibacter</taxon>
    </lineage>
</organism>
<dbReference type="Pfam" id="PF00005">
    <property type="entry name" value="ABC_tran"/>
    <property type="match status" value="1"/>
</dbReference>
<keyword evidence="2" id="KW-0547">Nucleotide-binding</keyword>
<dbReference type="SUPFAM" id="SSF52540">
    <property type="entry name" value="P-loop containing nucleoside triphosphate hydrolases"/>
    <property type="match status" value="1"/>
</dbReference>
<keyword evidence="1" id="KW-0813">Transport</keyword>
<evidence type="ECO:0000313" key="6">
    <source>
        <dbReference type="Proteomes" id="UP001595632"/>
    </source>
</evidence>
<accession>A0ABV7GWN6</accession>
<keyword evidence="3 5" id="KW-0067">ATP-binding</keyword>
<dbReference type="InterPro" id="IPR017871">
    <property type="entry name" value="ABC_transporter-like_CS"/>
</dbReference>
<evidence type="ECO:0000256" key="2">
    <source>
        <dbReference type="ARBA" id="ARBA00022741"/>
    </source>
</evidence>
<protein>
    <submittedName>
        <fullName evidence="5">Phosphate ABC transporter ATP-binding protein</fullName>
    </submittedName>
</protein>
<dbReference type="Gene3D" id="3.40.50.300">
    <property type="entry name" value="P-loop containing nucleotide triphosphate hydrolases"/>
    <property type="match status" value="1"/>
</dbReference>
<sequence>MLELVQPRAETEDMPLPEPVLTARGVSYDAGGRRLVSGVTAGIRPGRRTLVMGANGAGKSLFLRLLHGLIQPTEGEVLWHGRPLDRNARRAQAMVFQRPVMLRRSVLGNLRFALGVRGIRGSERAHRVAEALERARLTDLANRPARVLSGGEQQRLAIARALSTAPEVLFLDEPTASLDPASTHAVEELVNAAHAAGVAIVMITHDAGQARRLGDDVIFMHNGRIAEYGPAGRVLDMPRSAAAKAWLDGRLCLSD</sequence>
<name>A0ABV7GWN6_9RHOB</name>
<evidence type="ECO:0000256" key="3">
    <source>
        <dbReference type="ARBA" id="ARBA00022840"/>
    </source>
</evidence>
<evidence type="ECO:0000313" key="5">
    <source>
        <dbReference type="EMBL" id="MFC3145950.1"/>
    </source>
</evidence>
<dbReference type="InterPro" id="IPR005670">
    <property type="entry name" value="PstB-like"/>
</dbReference>
<gene>
    <name evidence="5" type="ORF">ACFOGP_24730</name>
</gene>
<dbReference type="SMART" id="SM00382">
    <property type="entry name" value="AAA"/>
    <property type="match status" value="1"/>
</dbReference>
<dbReference type="CDD" id="cd03260">
    <property type="entry name" value="ABC_PstB_phosphate_transporter"/>
    <property type="match status" value="1"/>
</dbReference>
<comment type="caution">
    <text evidence="5">The sequence shown here is derived from an EMBL/GenBank/DDBJ whole genome shotgun (WGS) entry which is preliminary data.</text>
</comment>
<proteinExistence type="predicted"/>
<evidence type="ECO:0000259" key="4">
    <source>
        <dbReference type="PROSITE" id="PS50893"/>
    </source>
</evidence>
<reference evidence="6" key="1">
    <citation type="journal article" date="2019" name="Int. J. Syst. Evol. Microbiol.">
        <title>The Global Catalogue of Microorganisms (GCM) 10K type strain sequencing project: providing services to taxonomists for standard genome sequencing and annotation.</title>
        <authorList>
            <consortium name="The Broad Institute Genomics Platform"/>
            <consortium name="The Broad Institute Genome Sequencing Center for Infectious Disease"/>
            <person name="Wu L."/>
            <person name="Ma J."/>
        </authorList>
    </citation>
    <scope>NUCLEOTIDE SEQUENCE [LARGE SCALE GENOMIC DNA]</scope>
    <source>
        <strain evidence="6">KCTC 52366</strain>
    </source>
</reference>
<dbReference type="PANTHER" id="PTHR24220">
    <property type="entry name" value="IMPORT ATP-BINDING PROTEIN"/>
    <property type="match status" value="1"/>
</dbReference>
<dbReference type="InterPro" id="IPR027417">
    <property type="entry name" value="P-loop_NTPase"/>
</dbReference>
<dbReference type="PANTHER" id="PTHR24220:SF684">
    <property type="entry name" value="FE(3+) IONS IMPORT ATP-BINDING PROTEIN FBPC"/>
    <property type="match status" value="1"/>
</dbReference>
<evidence type="ECO:0000256" key="1">
    <source>
        <dbReference type="ARBA" id="ARBA00022592"/>
    </source>
</evidence>
<keyword evidence="6" id="KW-1185">Reference proteome</keyword>
<dbReference type="GO" id="GO:0005524">
    <property type="term" value="F:ATP binding"/>
    <property type="evidence" value="ECO:0007669"/>
    <property type="project" value="UniProtKB-KW"/>
</dbReference>
<dbReference type="Proteomes" id="UP001595632">
    <property type="component" value="Unassembled WGS sequence"/>
</dbReference>
<dbReference type="InterPro" id="IPR015854">
    <property type="entry name" value="ABC_transpr_LolD-like"/>
</dbReference>
<keyword evidence="1" id="KW-0592">Phosphate transport</keyword>
<dbReference type="EMBL" id="JBHRTB010000010">
    <property type="protein sequence ID" value="MFC3145950.1"/>
    <property type="molecule type" value="Genomic_DNA"/>
</dbReference>
<dbReference type="InterPro" id="IPR003439">
    <property type="entry name" value="ABC_transporter-like_ATP-bd"/>
</dbReference>
<dbReference type="InterPro" id="IPR003593">
    <property type="entry name" value="AAA+_ATPase"/>
</dbReference>
<dbReference type="PROSITE" id="PS00211">
    <property type="entry name" value="ABC_TRANSPORTER_1"/>
    <property type="match status" value="1"/>
</dbReference>